<evidence type="ECO:0000256" key="1">
    <source>
        <dbReference type="ARBA" id="ARBA00009995"/>
    </source>
</evidence>
<evidence type="ECO:0000313" key="5">
    <source>
        <dbReference type="Proteomes" id="UP000327013"/>
    </source>
</evidence>
<keyword evidence="3" id="KW-0808">Transferase</keyword>
<dbReference type="FunFam" id="3.40.50.2000:FF:000056">
    <property type="entry name" value="Glycosyltransferase"/>
    <property type="match status" value="1"/>
</dbReference>
<dbReference type="PANTHER" id="PTHR48046:SF1">
    <property type="entry name" value="GLYCOSYLTRANSFERASE-RELATED"/>
    <property type="match status" value="1"/>
</dbReference>
<sequence length="834" mass="91232">MDISKPHAALLSSPGMGHLIPVLELGKRLGTHHNFTVTIFVVTSPMSSAESDVIQSCMSPKLFNIVQLPPIDISGLVDANSTIVTRLSLMNLICPSTVYVASNAWFLALTISVPFLDKEVEGEYVDQVEPLRLPDCKSVWPEDLVDPMLDRTNQQYFEYVRIGSEISISDGVLLNTWADLQSMTLAALRDEGLLGRVIKSPVYPIGPLTRTASGWKGELIDWLDKQTNESVIYVSFGSGGTLSYEQTTEIAWGLELSQQKFIWVVRPPTIGAADSAFLAVGNVSGDDNTLNYLPDGFLTRTKSVARVKELKQSAERALSMGGSSFNALSELANQLEEAVKEVVQVVRKWRGNNGFRIFSMETSKSTPHAVIVSSPGVGHLVCDLELGNRLVTDHSFQVTFFVVLEYQATAGESQLIQSAEAQKLLHIVVLPPVDLSGQVEPSTPIFTRLASVMREIGPTLRSAISALKPTPSALVVDVFGTPALEVAEEFHMLKYVFVTSAWPLALMLYAPILDKEVEGEYVDQKEPMRLPGCMSVRLEDLVDPMMNRTKPEYNSFLQVGSGMRKSNGVLVNTWEDLDAATLTAMREEESYGSAPVYAVGPLIRVAGPPASRSQLLGWLDEQPVESVLYISFGSLGVLSAQQITELAWGLELSGQKFMWVLRLPSKKDASVDRSRGDDNALDYLPDGFLERTHSLGLVVTQWAPQSEILGHRSTGGFLSHCGWNSSLESILSGVPMIAWPLYAEQKMNAMKLAEGVGVAVRPKIAPTKGVVGREEIEIMVRKVMEEPEGKAMRARVKELKISGEKALTPGGSSFNAVSQLAKQMHEREASAVSH</sequence>
<dbReference type="OrthoDB" id="5835829at2759"/>
<name>A0A5N6QKR8_9ROSI</name>
<dbReference type="GO" id="GO:0008194">
    <property type="term" value="F:UDP-glycosyltransferase activity"/>
    <property type="evidence" value="ECO:0007669"/>
    <property type="project" value="InterPro"/>
</dbReference>
<dbReference type="Pfam" id="PF00201">
    <property type="entry name" value="UDPGT"/>
    <property type="match status" value="1"/>
</dbReference>
<dbReference type="InterPro" id="IPR035595">
    <property type="entry name" value="UDP_glycos_trans_CS"/>
</dbReference>
<protein>
    <submittedName>
        <fullName evidence="4">Uncharacterized protein</fullName>
    </submittedName>
</protein>
<dbReference type="Proteomes" id="UP000327013">
    <property type="component" value="Chromosome 1"/>
</dbReference>
<dbReference type="PANTHER" id="PTHR48046">
    <property type="entry name" value="UDP-GLYCOSYLTRANSFERASE 72E1"/>
    <property type="match status" value="1"/>
</dbReference>
<evidence type="ECO:0000256" key="2">
    <source>
        <dbReference type="ARBA" id="ARBA00022676"/>
    </source>
</evidence>
<comment type="similarity">
    <text evidence="1">Belongs to the UDP-glycosyltransferase family.</text>
</comment>
<dbReference type="EMBL" id="CM017321">
    <property type="protein sequence ID" value="KAE7999886.1"/>
    <property type="molecule type" value="Genomic_DNA"/>
</dbReference>
<keyword evidence="2" id="KW-0328">Glycosyltransferase</keyword>
<accession>A0A5N6QKR8</accession>
<dbReference type="Gene3D" id="3.40.50.2000">
    <property type="entry name" value="Glycogen Phosphorylase B"/>
    <property type="match status" value="5"/>
</dbReference>
<dbReference type="SUPFAM" id="SSF53756">
    <property type="entry name" value="UDP-Glycosyltransferase/glycogen phosphorylase"/>
    <property type="match status" value="2"/>
</dbReference>
<evidence type="ECO:0000313" key="4">
    <source>
        <dbReference type="EMBL" id="KAE7999886.1"/>
    </source>
</evidence>
<proteinExistence type="inferred from homology"/>
<organism evidence="4 5">
    <name type="scientific">Carpinus fangiana</name>
    <dbReference type="NCBI Taxonomy" id="176857"/>
    <lineage>
        <taxon>Eukaryota</taxon>
        <taxon>Viridiplantae</taxon>
        <taxon>Streptophyta</taxon>
        <taxon>Embryophyta</taxon>
        <taxon>Tracheophyta</taxon>
        <taxon>Spermatophyta</taxon>
        <taxon>Magnoliopsida</taxon>
        <taxon>eudicotyledons</taxon>
        <taxon>Gunneridae</taxon>
        <taxon>Pentapetalae</taxon>
        <taxon>rosids</taxon>
        <taxon>fabids</taxon>
        <taxon>Fagales</taxon>
        <taxon>Betulaceae</taxon>
        <taxon>Carpinus</taxon>
    </lineage>
</organism>
<gene>
    <name evidence="4" type="ORF">FH972_004275</name>
</gene>
<dbReference type="PROSITE" id="PS00375">
    <property type="entry name" value="UDPGT"/>
    <property type="match status" value="1"/>
</dbReference>
<keyword evidence="5" id="KW-1185">Reference proteome</keyword>
<dbReference type="AlphaFoldDB" id="A0A5N6QKR8"/>
<dbReference type="InterPro" id="IPR002213">
    <property type="entry name" value="UDP_glucos_trans"/>
</dbReference>
<reference evidence="4 5" key="1">
    <citation type="submission" date="2019-06" db="EMBL/GenBank/DDBJ databases">
        <title>A chromosomal-level reference genome of Carpinus fangiana (Coryloideae, Betulaceae).</title>
        <authorList>
            <person name="Yang X."/>
            <person name="Wang Z."/>
            <person name="Zhang L."/>
            <person name="Hao G."/>
            <person name="Liu J."/>
            <person name="Yang Y."/>
        </authorList>
    </citation>
    <scope>NUCLEOTIDE SEQUENCE [LARGE SCALE GENOMIC DNA]</scope>
    <source>
        <strain evidence="4">Cfa_2016G</strain>
        <tissue evidence="4">Leaf</tissue>
    </source>
</reference>
<dbReference type="CDD" id="cd03784">
    <property type="entry name" value="GT1_Gtf-like"/>
    <property type="match status" value="1"/>
</dbReference>
<evidence type="ECO:0000256" key="3">
    <source>
        <dbReference type="ARBA" id="ARBA00022679"/>
    </source>
</evidence>